<dbReference type="AlphaFoldDB" id="A0AAE9IW48"/>
<feature type="compositionally biased region" description="Low complexity" evidence="1">
    <location>
        <begin position="135"/>
        <end position="148"/>
    </location>
</feature>
<feature type="domain" description="BHLH" evidence="2">
    <location>
        <begin position="9"/>
        <end position="62"/>
    </location>
</feature>
<dbReference type="InterPro" id="IPR036638">
    <property type="entry name" value="HLH_DNA-bd_sf"/>
</dbReference>
<dbReference type="RefSeq" id="XP_002632050.2">
    <property type="nucleotide sequence ID" value="XM_002632004.2"/>
</dbReference>
<gene>
    <name evidence="3" type="ORF">L3Y34_019467</name>
</gene>
<dbReference type="SUPFAM" id="SSF47459">
    <property type="entry name" value="HLH, helix-loop-helix DNA-binding domain"/>
    <property type="match status" value="1"/>
</dbReference>
<dbReference type="InterPro" id="IPR011598">
    <property type="entry name" value="bHLH_dom"/>
</dbReference>
<reference evidence="3 4" key="1">
    <citation type="submission" date="2022-05" db="EMBL/GenBank/DDBJ databases">
        <title>Chromosome-level reference genomes for two strains of Caenorhabditis briggsae: an improved platform for comparative genomics.</title>
        <authorList>
            <person name="Stevens L."/>
            <person name="Andersen E.C."/>
        </authorList>
    </citation>
    <scope>NUCLEOTIDE SEQUENCE [LARGE SCALE GENOMIC DNA]</scope>
    <source>
        <strain evidence="3">QX1410_ONT</strain>
        <tissue evidence="3">Whole-organism</tissue>
    </source>
</reference>
<organism evidence="3 4">
    <name type="scientific">Caenorhabditis briggsae</name>
    <dbReference type="NCBI Taxonomy" id="6238"/>
    <lineage>
        <taxon>Eukaryota</taxon>
        <taxon>Metazoa</taxon>
        <taxon>Ecdysozoa</taxon>
        <taxon>Nematoda</taxon>
        <taxon>Chromadorea</taxon>
        <taxon>Rhabditida</taxon>
        <taxon>Rhabditina</taxon>
        <taxon>Rhabditomorpha</taxon>
        <taxon>Rhabditoidea</taxon>
        <taxon>Rhabditidae</taxon>
        <taxon>Peloderinae</taxon>
        <taxon>Caenorhabditis</taxon>
    </lineage>
</organism>
<dbReference type="Proteomes" id="UP000827892">
    <property type="component" value="Chromosome II"/>
</dbReference>
<evidence type="ECO:0000259" key="2">
    <source>
        <dbReference type="PROSITE" id="PS50888"/>
    </source>
</evidence>
<dbReference type="Pfam" id="PF00010">
    <property type="entry name" value="HLH"/>
    <property type="match status" value="1"/>
</dbReference>
<evidence type="ECO:0000256" key="1">
    <source>
        <dbReference type="SAM" id="MobiDB-lite"/>
    </source>
</evidence>
<sequence length="154" mass="17579">MTRGKPVTQLNGKRAKRERERYKVINKKIKNLADRLPIITNSKQELAKIATLQLATEYIKTLRMILNEEEDVQNQLPMFPEQQPKVRLASREQILGLILFKDPSSQAEGSSRQASFDETSDPERFFKELDESLESFSSSASSSEYSTSPVLTKL</sequence>
<feature type="region of interest" description="Disordered" evidence="1">
    <location>
        <begin position="135"/>
        <end position="154"/>
    </location>
</feature>
<accession>A0AAE9IW48</accession>
<dbReference type="PANTHER" id="PTHR23349:SF68">
    <property type="entry name" value="FI14601P"/>
    <property type="match status" value="1"/>
</dbReference>
<protein>
    <recommendedName>
        <fullName evidence="2">BHLH domain-containing protein</fullName>
    </recommendedName>
</protein>
<dbReference type="InterPro" id="IPR050283">
    <property type="entry name" value="E-box_TF_Regulators"/>
</dbReference>
<dbReference type="KEGG" id="cbr:CBG_10342"/>
<dbReference type="GO" id="GO:0046983">
    <property type="term" value="F:protein dimerization activity"/>
    <property type="evidence" value="ECO:0007669"/>
    <property type="project" value="InterPro"/>
</dbReference>
<dbReference type="Gene3D" id="4.10.280.10">
    <property type="entry name" value="Helix-loop-helix DNA-binding domain"/>
    <property type="match status" value="1"/>
</dbReference>
<dbReference type="PANTHER" id="PTHR23349">
    <property type="entry name" value="BASIC HELIX-LOOP-HELIX TRANSCRIPTION FACTOR, TWIST"/>
    <property type="match status" value="1"/>
</dbReference>
<evidence type="ECO:0000313" key="3">
    <source>
        <dbReference type="EMBL" id="ULU08323.1"/>
    </source>
</evidence>
<proteinExistence type="predicted"/>
<name>A0AAE9IW48_CAEBR</name>
<dbReference type="PROSITE" id="PS50888">
    <property type="entry name" value="BHLH"/>
    <property type="match status" value="1"/>
</dbReference>
<dbReference type="EMBL" id="CP090892">
    <property type="protein sequence ID" value="ULU08323.1"/>
    <property type="molecule type" value="Genomic_DNA"/>
</dbReference>
<dbReference type="SMART" id="SM00353">
    <property type="entry name" value="HLH"/>
    <property type="match status" value="1"/>
</dbReference>
<evidence type="ECO:0000313" key="4">
    <source>
        <dbReference type="Proteomes" id="UP000827892"/>
    </source>
</evidence>